<evidence type="ECO:0000313" key="2">
    <source>
        <dbReference type="EMBL" id="SCS61954.1"/>
    </source>
</evidence>
<proteinExistence type="predicted"/>
<dbReference type="InterPro" id="IPR009833">
    <property type="entry name" value="DUF1398"/>
</dbReference>
<dbReference type="EMBL" id="FMPI01000002">
    <property type="protein sequence ID" value="SCS43303.1"/>
    <property type="molecule type" value="Genomic_DNA"/>
</dbReference>
<keyword evidence="2" id="KW-0946">Virion</keyword>
<reference evidence="2 4" key="2">
    <citation type="submission" date="2016-09" db="EMBL/GenBank/DDBJ databases">
        <authorList>
            <consortium name="Pathogen Informatics"/>
        </authorList>
    </citation>
    <scope>NUCLEOTIDE SEQUENCE [LARGE SCALE GENOMIC DNA]</scope>
    <source>
        <strain evidence="2 4">82B</strain>
    </source>
</reference>
<reference evidence="1 3" key="1">
    <citation type="submission" date="2016-09" db="EMBL/GenBank/DDBJ databases">
        <authorList>
            <consortium name="Pathogen Informatics"/>
            <person name="Sun Q."/>
            <person name="Inoue M."/>
        </authorList>
    </citation>
    <scope>NUCLEOTIDE SEQUENCE [LARGE SCALE GENOMIC DNA]</scope>
    <source>
        <strain evidence="1 3">82C</strain>
    </source>
</reference>
<evidence type="ECO:0000313" key="4">
    <source>
        <dbReference type="Proteomes" id="UP000095768"/>
    </source>
</evidence>
<dbReference type="Gene3D" id="3.30.1810.10">
    <property type="entry name" value="YdfO-like"/>
    <property type="match status" value="1"/>
</dbReference>
<dbReference type="AlphaFoldDB" id="A0A1D4JJS4"/>
<name>A0A1D4JJS4_9STAP</name>
<dbReference type="EMBL" id="FMPG01000002">
    <property type="protein sequence ID" value="SCS61954.1"/>
    <property type="molecule type" value="Genomic_DNA"/>
</dbReference>
<keyword evidence="2" id="KW-0261">Viral envelope protein</keyword>
<dbReference type="Pfam" id="PF07166">
    <property type="entry name" value="DUF1398"/>
    <property type="match status" value="1"/>
</dbReference>
<evidence type="ECO:0000313" key="3">
    <source>
        <dbReference type="Proteomes" id="UP000095412"/>
    </source>
</evidence>
<evidence type="ECO:0000313" key="1">
    <source>
        <dbReference type="EMBL" id="SCS43303.1"/>
    </source>
</evidence>
<dbReference type="Proteomes" id="UP000095412">
    <property type="component" value="Unassembled WGS sequence"/>
</dbReference>
<protein>
    <submittedName>
        <fullName evidence="2">Phage envelope protein</fullName>
    </submittedName>
</protein>
<dbReference type="InterPro" id="IPR036696">
    <property type="entry name" value="YdfO-like_sf"/>
</dbReference>
<accession>A0A1D4JJS4</accession>
<sequence>MDFSTFSRASIHQAHAQYTGVDFPKLFQAFKNMGMAFNIVNIKEGTTTYTHKDGAEIIDEGIKSSQSIAISSDKAQIQDILRRHQAGETDFPTFCEEMAHAGIYKWEIDLSAGTCAYIDLANKAVITEYIPQ</sequence>
<keyword evidence="3" id="KW-1185">Reference proteome</keyword>
<gene>
    <name evidence="2" type="ORF">SAMEA2297795_00826</name>
    <name evidence="1" type="ORF">SAMEA2297796_00504</name>
</gene>
<dbReference type="RefSeq" id="WP_069994653.1">
    <property type="nucleotide sequence ID" value="NZ_FMPG01000002.1"/>
</dbReference>
<organism evidence="2 4">
    <name type="scientific">Staphylococcus caeli</name>
    <dbReference type="NCBI Taxonomy" id="2201815"/>
    <lineage>
        <taxon>Bacteria</taxon>
        <taxon>Bacillati</taxon>
        <taxon>Bacillota</taxon>
        <taxon>Bacilli</taxon>
        <taxon>Bacillales</taxon>
        <taxon>Staphylococcaceae</taxon>
        <taxon>Staphylococcus</taxon>
    </lineage>
</organism>
<dbReference type="OrthoDB" id="1550456at2"/>
<dbReference type="SUPFAM" id="SSF160419">
    <property type="entry name" value="YdfO-like"/>
    <property type="match status" value="1"/>
</dbReference>
<dbReference type="Proteomes" id="UP000095768">
    <property type="component" value="Unassembled WGS sequence"/>
</dbReference>